<evidence type="ECO:0000256" key="3">
    <source>
        <dbReference type="ARBA" id="ARBA00022989"/>
    </source>
</evidence>
<gene>
    <name evidence="8" type="ORF">QWY31_02570</name>
</gene>
<comment type="subcellular location">
    <subcellularLocation>
        <location evidence="1">Membrane</location>
        <topology evidence="1">Single-pass membrane protein</topology>
    </subcellularLocation>
</comment>
<evidence type="ECO:0000256" key="2">
    <source>
        <dbReference type="ARBA" id="ARBA00022692"/>
    </source>
</evidence>
<evidence type="ECO:0000256" key="4">
    <source>
        <dbReference type="ARBA" id="ARBA00023136"/>
    </source>
</evidence>
<evidence type="ECO:0000256" key="6">
    <source>
        <dbReference type="SAM" id="Phobius"/>
    </source>
</evidence>
<evidence type="ECO:0000259" key="7">
    <source>
        <dbReference type="Pfam" id="PF04357"/>
    </source>
</evidence>
<feature type="region of interest" description="Disordered" evidence="5">
    <location>
        <begin position="1503"/>
        <end position="1543"/>
    </location>
</feature>
<comment type="caution">
    <text evidence="8">The sequence shown here is derived from an EMBL/GenBank/DDBJ whole genome shotgun (WGS) entry which is preliminary data.</text>
</comment>
<keyword evidence="9" id="KW-1185">Reference proteome</keyword>
<dbReference type="Proteomes" id="UP001168552">
    <property type="component" value="Unassembled WGS sequence"/>
</dbReference>
<dbReference type="InterPro" id="IPR007452">
    <property type="entry name" value="TamB_C"/>
</dbReference>
<name>A0ABT8F289_9BACT</name>
<feature type="domain" description="Translocation and assembly module TamB C-terminal" evidence="7">
    <location>
        <begin position="1043"/>
        <end position="1473"/>
    </location>
</feature>
<dbReference type="PANTHER" id="PTHR30441">
    <property type="entry name" value="DUF748 DOMAIN-CONTAINING PROTEIN"/>
    <property type="match status" value="1"/>
</dbReference>
<dbReference type="Pfam" id="PF05359">
    <property type="entry name" value="DUF748"/>
    <property type="match status" value="1"/>
</dbReference>
<keyword evidence="4 6" id="KW-0472">Membrane</keyword>
<sequence length="1543" mass="173112">MKNAKNILQVIKKGVAKTILITALVHLGALLLLVVLIQAPFIQTVVVKRVADELSQTLGYQVGLSKVNIKWFDNVLLHDLSIKDSRDSSMIEIETLEIDFNIPRLINKENNSIDKARIFGPNVHIAYLPEEENININLFIKKLREAFAPADSLPSSKKVPFTIQEVFLSRGTFHFNDARFDSIADGFDYYHFQLNDITTEIENLMVLADTFAIDVKSLTLYDQKTRLDVKQMQTQFLFSQEQMRFGSLLAEVGTSLLRDSIVFQYSGSEDLSSFIDSVRIEAHLENTHIHANELALFAPYLKRYRDSYEISGNFSGKVGRFRVKDIILSFGERSIVKGTVGFDGLPDFETTFIDANISTASISPADLHQYLVDTLITKTIDKFGTSRMNGRFIGFPNDFVTTAKFQTYLGRFSTDINLKLPTENEEMSYSGRLNLQQFDVGRLVNNPQLGLVTMNGQINGSGVSVQTANVYLKSNIESIDYLGYAYENITTDANLSREFFYGKMSIDDPFLSFTADGTIDLRKGINIIEIKGDLKEARLSQLNIAKDFDHIESQFNIKIKGLQLDSMVGKATLLNNVVKYKNRELSIDTMEFLSFKEKNERTLQFNSNSFELEAIGTYSYQNLYSDLVTLTKEYILAFENENDALKSYYSTKKKTHAERYKMDIHVLLKDFNPILQLALPQASVSANSQIQAEIVGGYTSIVAVNASIDTFSFKQNHFFNNIIDISTSKISDSTEVLAAGYLISKNQNFGGYAPSKEIIMEAIWDQSTIHFNGGIDQANQNNILRLSGELQFLKNKTVLKTNPSYLQIDTTKWELNSAGEITLADSSIYFNQISLTNQNQKVFVEGALSYRPEDTLLLRIENTYLESFNSIIARDLYGRVDGTIQVQDIYHRPLIQSNIGIDELTIDEFLMGDVKGRLQWLNDKKLLDVNANVTRLGKRIVQVRGSIAPQDSLNQLRLTGTFSEADLSLAEPFLGFLFSEMGGTVSGKIAINGRLDYPLLEGEGIIDQGKLKVNYLNTNYSVGGKIVFTENSIELDRVLLTDFNANTGILNGGIFHDGFTNFILNLKGETQSLMILNTTSKDNSLYYGTANATGEFEILGAVNNLYISAKAKSEKGTKIFIPVTESTVVAEKEEFITFIGADKKNTEKDVNLLKEKIDLTGIRMDLDLDITPDAYCEIIFDIKTGDIIRGRGNGKLKLEIDTKGDFFMFGNYEIVEGGYNFTLYNIINKEFLVKSGSTINWYGDPYNGIMDLHATYEQMASIAPLVDPQYAEVREIIRRYPATVDLFLKGPLLNPDISFNIGITGYPQTVNAVSESFSGTIDLGTIVNGFKNQIANDEQELNRQVFSLIILRRFSELESFAGSTSTLGNSVSEFLSNQLSYWVTQFDENLEIDIDLAGLDADAFNTFQLRLAYTFLDGRLRVSRDGGFTTAVENDQSAQVRGIVGEWTVEYLLTPDGKLRLKMYNKTNVNTLTSSLENTSSTTAGVSIIQVKSFDQISELWKRKREEKEEKEKGKPSSPPTPPQEGDALRPSEEESDTITSDS</sequence>
<dbReference type="RefSeq" id="WP_320002892.1">
    <property type="nucleotide sequence ID" value="NZ_JAUHJS010000001.1"/>
</dbReference>
<protein>
    <submittedName>
        <fullName evidence="8">Translocation/assembly module TamB domain-containing protein</fullName>
    </submittedName>
</protein>
<dbReference type="InterPro" id="IPR008023">
    <property type="entry name" value="DUF748"/>
</dbReference>
<organism evidence="8 9">
    <name type="scientific">Shiella aurantiaca</name>
    <dbReference type="NCBI Taxonomy" id="3058365"/>
    <lineage>
        <taxon>Bacteria</taxon>
        <taxon>Pseudomonadati</taxon>
        <taxon>Bacteroidota</taxon>
        <taxon>Cytophagia</taxon>
        <taxon>Cytophagales</taxon>
        <taxon>Shiellaceae</taxon>
        <taxon>Shiella</taxon>
    </lineage>
</organism>
<keyword evidence="2 6" id="KW-0812">Transmembrane</keyword>
<evidence type="ECO:0000313" key="9">
    <source>
        <dbReference type="Proteomes" id="UP001168552"/>
    </source>
</evidence>
<proteinExistence type="predicted"/>
<dbReference type="Pfam" id="PF04357">
    <property type="entry name" value="TamB"/>
    <property type="match status" value="1"/>
</dbReference>
<feature type="transmembrane region" description="Helical" evidence="6">
    <location>
        <begin position="20"/>
        <end position="41"/>
    </location>
</feature>
<keyword evidence="3 6" id="KW-1133">Transmembrane helix</keyword>
<dbReference type="InterPro" id="IPR052894">
    <property type="entry name" value="AsmA-related"/>
</dbReference>
<dbReference type="PANTHER" id="PTHR30441:SF8">
    <property type="entry name" value="DUF748 DOMAIN-CONTAINING PROTEIN"/>
    <property type="match status" value="1"/>
</dbReference>
<dbReference type="EMBL" id="JAUHJS010000001">
    <property type="protein sequence ID" value="MDN4164366.1"/>
    <property type="molecule type" value="Genomic_DNA"/>
</dbReference>
<evidence type="ECO:0000256" key="1">
    <source>
        <dbReference type="ARBA" id="ARBA00004167"/>
    </source>
</evidence>
<accession>A0ABT8F289</accession>
<feature type="compositionally biased region" description="Basic and acidic residues" evidence="5">
    <location>
        <begin position="1503"/>
        <end position="1515"/>
    </location>
</feature>
<evidence type="ECO:0000313" key="8">
    <source>
        <dbReference type="EMBL" id="MDN4164366.1"/>
    </source>
</evidence>
<reference evidence="8" key="1">
    <citation type="submission" date="2023-06" db="EMBL/GenBank/DDBJ databases">
        <title>Cytophagales bacterium Strain LB-30, isolated from soil.</title>
        <authorList>
            <person name="Liu B."/>
        </authorList>
    </citation>
    <scope>NUCLEOTIDE SEQUENCE</scope>
    <source>
        <strain evidence="8">LB-30</strain>
    </source>
</reference>
<evidence type="ECO:0000256" key="5">
    <source>
        <dbReference type="SAM" id="MobiDB-lite"/>
    </source>
</evidence>